<dbReference type="Proteomes" id="UP001145050">
    <property type="component" value="Unassembled WGS sequence"/>
</dbReference>
<comment type="caution">
    <text evidence="2">The sequence shown here is derived from an EMBL/GenBank/DDBJ whole genome shotgun (WGS) entry which is preliminary data.</text>
</comment>
<keyword evidence="3" id="KW-1185">Reference proteome</keyword>
<dbReference type="RefSeq" id="WP_272435647.1">
    <property type="nucleotide sequence ID" value="NZ_JAMQKB010000003.1"/>
</dbReference>
<dbReference type="InterPro" id="IPR002575">
    <property type="entry name" value="Aminoglycoside_PTrfase"/>
</dbReference>
<sequence length="335" mass="39984">MGIIIQALIVVMRVEKEVNKGGLRDGTNVGRLSSFLYTHGGLQVEQIDSIKKGVYYVKQRNGAAYILKQYKSLAIIEQQWKLFDEISTTTIVPFTSFPNQGRILYGDHYYWTLAPYVPGKSLTFSDEKDRRDAVQYLDKFHTETKGISIYSPLLKQPLYEKLEHRLQKWKRTKRIFEKYGYDHLYSELNVLYELLLDRFTKLNWNKIEQNAIDQWMWTHGDVASHNFRRDANNMIRLIDFDLLSLSPHLYDWIQLGQRFLPFLDWKLDRLEAYFSEINIPKDAWLLGIAIPSDIIREWWHFLQQNHHKKIEQYLMKLQKTWEKRKIFVDDVNSVL</sequence>
<dbReference type="EMBL" id="JAMQKB010000003">
    <property type="protein sequence ID" value="MDC3423869.1"/>
    <property type="molecule type" value="Genomic_DNA"/>
</dbReference>
<dbReference type="InterPro" id="IPR011009">
    <property type="entry name" value="Kinase-like_dom_sf"/>
</dbReference>
<evidence type="ECO:0000313" key="2">
    <source>
        <dbReference type="EMBL" id="MDC3423869.1"/>
    </source>
</evidence>
<accession>A0A9X3WUY2</accession>
<reference evidence="2" key="1">
    <citation type="submission" date="2022-06" db="EMBL/GenBank/DDBJ databases">
        <title>Aquibacillus sp. a new bacterium isolated from soil saline samples.</title>
        <authorList>
            <person name="Galisteo C."/>
            <person name="De La Haba R."/>
            <person name="Sanchez-Porro C."/>
            <person name="Ventosa A."/>
        </authorList>
    </citation>
    <scope>NUCLEOTIDE SEQUENCE</scope>
    <source>
        <strain evidence="2">3ASR75-11</strain>
    </source>
</reference>
<proteinExistence type="predicted"/>
<dbReference type="AlphaFoldDB" id="A0A9X3WUY2"/>
<evidence type="ECO:0000313" key="3">
    <source>
        <dbReference type="Proteomes" id="UP001145050"/>
    </source>
</evidence>
<gene>
    <name evidence="2" type="ORF">NC797_05010</name>
</gene>
<evidence type="ECO:0000259" key="1">
    <source>
        <dbReference type="Pfam" id="PF01636"/>
    </source>
</evidence>
<dbReference type="Pfam" id="PF01636">
    <property type="entry name" value="APH"/>
    <property type="match status" value="1"/>
</dbReference>
<feature type="domain" description="Aminoglycoside phosphotransferase" evidence="1">
    <location>
        <begin position="54"/>
        <end position="255"/>
    </location>
</feature>
<name>A0A9X3WUY2_9BACI</name>
<dbReference type="Gene3D" id="3.90.1200.10">
    <property type="match status" value="1"/>
</dbReference>
<dbReference type="SUPFAM" id="SSF56112">
    <property type="entry name" value="Protein kinase-like (PK-like)"/>
    <property type="match status" value="1"/>
</dbReference>
<organism evidence="2 3">
    <name type="scientific">Terrihalobacillus insolitus</name>
    <dbReference type="NCBI Taxonomy" id="2950438"/>
    <lineage>
        <taxon>Bacteria</taxon>
        <taxon>Bacillati</taxon>
        <taxon>Bacillota</taxon>
        <taxon>Bacilli</taxon>
        <taxon>Bacillales</taxon>
        <taxon>Bacillaceae</taxon>
        <taxon>Terrihalobacillus</taxon>
    </lineage>
</organism>
<protein>
    <submittedName>
        <fullName evidence="2">Aminoglycoside phosphotransferase family protein</fullName>
    </submittedName>
</protein>